<sequence length="227" mass="23779">MKWMTMLACAAALATAPALAWAESTPEQRAAAKAEGDAMLAKAGAAAFFDNISDREGESGVTLQHKDSGLLCVFTPGREGNEVILFKPDGTDVGCRIVTFADSRTVYATKSDLTLDQAMGMAVTALKVRHPKAKPYRGKASQIVAMMQASGKLPPSRTERFIDGASYESVSVAAIAGWEIKMRMSGEAANAQFLANAGDGMGWLVYVVKAAQRHGLGPLAAAPAPGS</sequence>
<evidence type="ECO:0000313" key="3">
    <source>
        <dbReference type="Proteomes" id="UP000245073"/>
    </source>
</evidence>
<dbReference type="RefSeq" id="WP_109102306.1">
    <property type="nucleotide sequence ID" value="NZ_QDKQ01000063.1"/>
</dbReference>
<keyword evidence="1" id="KW-0732">Signal</keyword>
<dbReference type="OrthoDB" id="7189552at2"/>
<keyword evidence="3" id="KW-1185">Reference proteome</keyword>
<dbReference type="EMBL" id="QDKQ01000063">
    <property type="protein sequence ID" value="PVM84878.1"/>
    <property type="molecule type" value="Genomic_DNA"/>
</dbReference>
<gene>
    <name evidence="2" type="ORF">DDF67_18440</name>
</gene>
<evidence type="ECO:0000313" key="2">
    <source>
        <dbReference type="EMBL" id="PVM84878.1"/>
    </source>
</evidence>
<proteinExistence type="predicted"/>
<reference evidence="2 3" key="1">
    <citation type="submission" date="2018-04" db="EMBL/GenBank/DDBJ databases">
        <title>The genome sequence of Caulobacter sp. 744.</title>
        <authorList>
            <person name="Gao J."/>
            <person name="Sun J."/>
        </authorList>
    </citation>
    <scope>NUCLEOTIDE SEQUENCE [LARGE SCALE GENOMIC DNA]</scope>
    <source>
        <strain evidence="2 3">774</strain>
    </source>
</reference>
<comment type="caution">
    <text evidence="2">The sequence shown here is derived from an EMBL/GenBank/DDBJ whole genome shotgun (WGS) entry which is preliminary data.</text>
</comment>
<name>A0A2T9JMI4_9CAUL</name>
<feature type="chain" id="PRO_5015395931" evidence="1">
    <location>
        <begin position="23"/>
        <end position="227"/>
    </location>
</feature>
<accession>A0A2T9JMI4</accession>
<dbReference type="AlphaFoldDB" id="A0A2T9JMI4"/>
<protein>
    <submittedName>
        <fullName evidence="2">Uncharacterized protein</fullName>
    </submittedName>
</protein>
<dbReference type="Proteomes" id="UP000245073">
    <property type="component" value="Unassembled WGS sequence"/>
</dbReference>
<evidence type="ECO:0000256" key="1">
    <source>
        <dbReference type="SAM" id="SignalP"/>
    </source>
</evidence>
<feature type="signal peptide" evidence="1">
    <location>
        <begin position="1"/>
        <end position="22"/>
    </location>
</feature>
<organism evidence="2 3">
    <name type="scientific">Caulobacter endophyticus</name>
    <dbReference type="NCBI Taxonomy" id="2172652"/>
    <lineage>
        <taxon>Bacteria</taxon>
        <taxon>Pseudomonadati</taxon>
        <taxon>Pseudomonadota</taxon>
        <taxon>Alphaproteobacteria</taxon>
        <taxon>Caulobacterales</taxon>
        <taxon>Caulobacteraceae</taxon>
        <taxon>Caulobacter</taxon>
    </lineage>
</organism>